<dbReference type="Proteomes" id="UP000243002">
    <property type="component" value="Unassembled WGS sequence"/>
</dbReference>
<comment type="function">
    <text evidence="9">Catalyzes the synthesis of 5,6-dihydrouridine (D), a modified base found in the D-loop of most tRNAs, via the reduction of the C5-C6 double bond in target uridines. Specifically modifies U20 and U20a in tRNAs.</text>
</comment>
<dbReference type="PIRSF" id="PIRSF006621">
    <property type="entry name" value="Dus"/>
    <property type="match status" value="1"/>
</dbReference>
<dbReference type="NCBIfam" id="NF008774">
    <property type="entry name" value="PRK11815.1"/>
    <property type="match status" value="1"/>
</dbReference>
<evidence type="ECO:0000259" key="13">
    <source>
        <dbReference type="Pfam" id="PF01207"/>
    </source>
</evidence>
<evidence type="ECO:0000256" key="7">
    <source>
        <dbReference type="ARBA" id="ARBA00022884"/>
    </source>
</evidence>
<evidence type="ECO:0000256" key="4">
    <source>
        <dbReference type="ARBA" id="ARBA00022643"/>
    </source>
</evidence>
<feature type="site" description="Interacts with tRNA" evidence="9">
    <location>
        <position position="195"/>
    </location>
</feature>
<evidence type="ECO:0000256" key="2">
    <source>
        <dbReference type="ARBA" id="ARBA00022555"/>
    </source>
</evidence>
<evidence type="ECO:0000256" key="6">
    <source>
        <dbReference type="ARBA" id="ARBA00022857"/>
    </source>
</evidence>
<protein>
    <recommendedName>
        <fullName evidence="9">tRNA-dihydrouridine(20/20a) synthase</fullName>
        <ecNumber evidence="9">1.3.1.91</ecNumber>
    </recommendedName>
    <alternativeName>
        <fullName evidence="9">DusA-like U20-specific dihydrouridine synthase</fullName>
        <shortName evidence="9">U20-specific Dus</shortName>
    </alternativeName>
</protein>
<evidence type="ECO:0000256" key="10">
    <source>
        <dbReference type="PIRNR" id="PIRNR006621"/>
    </source>
</evidence>
<feature type="site" description="Interacts with tRNA; defines subfamily-specific binding signature" evidence="9">
    <location>
        <position position="312"/>
    </location>
</feature>
<evidence type="ECO:0000256" key="5">
    <source>
        <dbReference type="ARBA" id="ARBA00022694"/>
    </source>
</evidence>
<dbReference type="EC" id="1.3.1.91" evidence="9"/>
<keyword evidence="4 9" id="KW-0288">FMN</keyword>
<sequence length="341" mass="37085">MGQIDPASYRFSVAPMMDYTDRHFRVLMRQISRRSLLYTEMVVAQALHHARQAPDASAPGGRLERLLGFDPIEKPLALQVGGDDPGLLAEAAALAADWGYDEINLNVGCPSEKVQKGRFGACLMADPDQVARCVAAMAAACPLPVTVKHRIGIDERDSYAELLAFVDAVAAAGAQRFAVHARKAWLEGLDPKQNRTIPPLRYDVVHALKRDRPQLSIELNGGLESLDDCVQQLELVDGAMVGRAAYAHPLQWRQVDQQIYADDSQPLATASSVVGGLVAYAEQWRSRGGRLWPIARHLVHVVEGVGGAKRWRQQLTEKAGARDADAGVLAAAALSLAERGY</sequence>
<dbReference type="GO" id="GO:0000049">
    <property type="term" value="F:tRNA binding"/>
    <property type="evidence" value="ECO:0007669"/>
    <property type="project" value="UniProtKB-UniRule"/>
</dbReference>
<dbReference type="GO" id="GO:0102266">
    <property type="term" value="F:tRNA-dihydrouridine20a synthase activity"/>
    <property type="evidence" value="ECO:0007669"/>
    <property type="project" value="RHEA"/>
</dbReference>
<dbReference type="PROSITE" id="PS01136">
    <property type="entry name" value="UPF0034"/>
    <property type="match status" value="1"/>
</dbReference>
<feature type="binding site" evidence="9 12">
    <location>
        <position position="180"/>
    </location>
    <ligand>
        <name>FMN</name>
        <dbReference type="ChEBI" id="CHEBI:58210"/>
    </ligand>
</feature>
<comment type="similarity">
    <text evidence="9">Belongs to the Dus family. DusA subfamily.</text>
</comment>
<proteinExistence type="inferred from homology"/>
<comment type="catalytic activity">
    <reaction evidence="9">
        <text>5,6-dihydrouridine(20a) in tRNA + NAD(+) = uridine(20a) in tRNA + NADH + H(+)</text>
        <dbReference type="Rhea" id="RHEA:53348"/>
        <dbReference type="Rhea" id="RHEA-COMP:13535"/>
        <dbReference type="Rhea" id="RHEA-COMP:13536"/>
        <dbReference type="ChEBI" id="CHEBI:15378"/>
        <dbReference type="ChEBI" id="CHEBI:57540"/>
        <dbReference type="ChEBI" id="CHEBI:57945"/>
        <dbReference type="ChEBI" id="CHEBI:65315"/>
        <dbReference type="ChEBI" id="CHEBI:74443"/>
    </reaction>
</comment>
<feature type="binding site" evidence="9 12">
    <location>
        <position position="148"/>
    </location>
    <ligand>
        <name>FMN</name>
        <dbReference type="ChEBI" id="CHEBI:58210"/>
    </ligand>
</feature>
<dbReference type="CDD" id="cd02801">
    <property type="entry name" value="DUS_like_FMN"/>
    <property type="match status" value="1"/>
</dbReference>
<keyword evidence="7 9" id="KW-0694">RNA-binding</keyword>
<comment type="caution">
    <text evidence="9">Lacks conserved residue(s) required for the propagation of feature annotation.</text>
</comment>
<evidence type="ECO:0000256" key="3">
    <source>
        <dbReference type="ARBA" id="ARBA00022630"/>
    </source>
</evidence>
<dbReference type="Pfam" id="PF01207">
    <property type="entry name" value="Dus"/>
    <property type="match status" value="1"/>
</dbReference>
<comment type="similarity">
    <text evidence="10">Belongs to the dus family.</text>
</comment>
<feature type="binding site" evidence="9 12">
    <location>
        <begin position="220"/>
        <end position="222"/>
    </location>
    <ligand>
        <name>FMN</name>
        <dbReference type="ChEBI" id="CHEBI:58210"/>
    </ligand>
</feature>
<dbReference type="Gene3D" id="3.20.20.70">
    <property type="entry name" value="Aldolase class I"/>
    <property type="match status" value="1"/>
</dbReference>
<keyword evidence="8 9" id="KW-0560">Oxidoreductase</keyword>
<keyword evidence="3 9" id="KW-0285">Flavoprotein</keyword>
<keyword evidence="5 9" id="KW-0819">tRNA processing</keyword>
<dbReference type="PANTHER" id="PTHR42907">
    <property type="entry name" value="FMN-LINKED OXIDOREDUCTASES SUPERFAMILY PROTEIN"/>
    <property type="match status" value="1"/>
</dbReference>
<comment type="catalytic activity">
    <reaction evidence="9">
        <text>5,6-dihydrouridine(20) in tRNA + NADP(+) = uridine(20) in tRNA + NADPH + H(+)</text>
        <dbReference type="Rhea" id="RHEA:53336"/>
        <dbReference type="Rhea" id="RHEA-COMP:13533"/>
        <dbReference type="Rhea" id="RHEA-COMP:13534"/>
        <dbReference type="ChEBI" id="CHEBI:15378"/>
        <dbReference type="ChEBI" id="CHEBI:57783"/>
        <dbReference type="ChEBI" id="CHEBI:58349"/>
        <dbReference type="ChEBI" id="CHEBI:65315"/>
        <dbReference type="ChEBI" id="CHEBI:74443"/>
        <dbReference type="EC" id="1.3.1.91"/>
    </reaction>
</comment>
<dbReference type="AlphaFoldDB" id="A0A2P7MU41"/>
<feature type="binding site" evidence="9 12">
    <location>
        <begin position="15"/>
        <end position="17"/>
    </location>
    <ligand>
        <name>FMN</name>
        <dbReference type="ChEBI" id="CHEBI:58210"/>
    </ligand>
</feature>
<dbReference type="InterPro" id="IPR013785">
    <property type="entry name" value="Aldolase_TIM"/>
</dbReference>
<dbReference type="InterPro" id="IPR004653">
    <property type="entry name" value="DusA"/>
</dbReference>
<keyword evidence="2 9" id="KW-0820">tRNA-binding</keyword>
<evidence type="ECO:0000256" key="11">
    <source>
        <dbReference type="PIRSR" id="PIRSR006621-1"/>
    </source>
</evidence>
<gene>
    <name evidence="14" type="ORF">C7K55_09645</name>
</gene>
<comment type="caution">
    <text evidence="14">The sequence shown here is derived from an EMBL/GenBank/DDBJ whole genome shotgun (WGS) entry which is preliminary data.</text>
</comment>
<accession>A0A2P7MU41</accession>
<comment type="catalytic activity">
    <reaction evidence="9">
        <text>5,6-dihydrouridine(20a) in tRNA + NADP(+) = uridine(20a) in tRNA + NADPH + H(+)</text>
        <dbReference type="Rhea" id="RHEA:53344"/>
        <dbReference type="Rhea" id="RHEA-COMP:13535"/>
        <dbReference type="Rhea" id="RHEA-COMP:13536"/>
        <dbReference type="ChEBI" id="CHEBI:15378"/>
        <dbReference type="ChEBI" id="CHEBI:57783"/>
        <dbReference type="ChEBI" id="CHEBI:58349"/>
        <dbReference type="ChEBI" id="CHEBI:65315"/>
        <dbReference type="ChEBI" id="CHEBI:74443"/>
    </reaction>
</comment>
<dbReference type="InterPro" id="IPR001269">
    <property type="entry name" value="DUS_fam"/>
</dbReference>
<dbReference type="SUPFAM" id="SSF51395">
    <property type="entry name" value="FMN-linked oxidoreductases"/>
    <property type="match status" value="1"/>
</dbReference>
<evidence type="ECO:0000256" key="1">
    <source>
        <dbReference type="ARBA" id="ARBA00001917"/>
    </source>
</evidence>
<keyword evidence="12" id="KW-0547">Nucleotide-binding</keyword>
<dbReference type="HAMAP" id="MF_02041">
    <property type="entry name" value="DusA_subfam"/>
    <property type="match status" value="1"/>
</dbReference>
<comment type="catalytic activity">
    <reaction evidence="9">
        <text>5,6-dihydrouridine(20) in tRNA + NAD(+) = uridine(20) in tRNA + NADH + H(+)</text>
        <dbReference type="Rhea" id="RHEA:53340"/>
        <dbReference type="Rhea" id="RHEA-COMP:13533"/>
        <dbReference type="Rhea" id="RHEA-COMP:13534"/>
        <dbReference type="ChEBI" id="CHEBI:15378"/>
        <dbReference type="ChEBI" id="CHEBI:57540"/>
        <dbReference type="ChEBI" id="CHEBI:57945"/>
        <dbReference type="ChEBI" id="CHEBI:65315"/>
        <dbReference type="ChEBI" id="CHEBI:74443"/>
        <dbReference type="EC" id="1.3.1.91"/>
    </reaction>
</comment>
<name>A0A2P7MU41_9CYAN</name>
<keyword evidence="15" id="KW-1185">Reference proteome</keyword>
<feature type="active site" description="Proton donor" evidence="9 11">
    <location>
        <position position="109"/>
    </location>
</feature>
<feature type="domain" description="DUS-like FMN-binding" evidence="13">
    <location>
        <begin position="13"/>
        <end position="326"/>
    </location>
</feature>
<dbReference type="Gene3D" id="1.20.120.1460">
    <property type="match status" value="1"/>
</dbReference>
<dbReference type="GO" id="GO:0010181">
    <property type="term" value="F:FMN binding"/>
    <property type="evidence" value="ECO:0007669"/>
    <property type="project" value="UniProtKB-UniRule"/>
</dbReference>
<comment type="cofactor">
    <cofactor evidence="1 9 10 12">
        <name>FMN</name>
        <dbReference type="ChEBI" id="CHEBI:58210"/>
    </cofactor>
</comment>
<dbReference type="InterPro" id="IPR035587">
    <property type="entry name" value="DUS-like_FMN-bd"/>
</dbReference>
<feature type="site" description="Interacts with tRNA; defines subfamily-specific binding signature" evidence="9">
    <location>
        <position position="192"/>
    </location>
</feature>
<evidence type="ECO:0000256" key="9">
    <source>
        <dbReference type="HAMAP-Rule" id="MF_02041"/>
    </source>
</evidence>
<feature type="binding site" evidence="9 12">
    <location>
        <position position="79"/>
    </location>
    <ligand>
        <name>FMN</name>
        <dbReference type="ChEBI" id="CHEBI:58210"/>
    </ligand>
</feature>
<evidence type="ECO:0000313" key="15">
    <source>
        <dbReference type="Proteomes" id="UP000243002"/>
    </source>
</evidence>
<evidence type="ECO:0000313" key="14">
    <source>
        <dbReference type="EMBL" id="PSJ04706.1"/>
    </source>
</evidence>
<dbReference type="GO" id="GO:0102264">
    <property type="term" value="F:tRNA-dihydrouridine20 synthase activity"/>
    <property type="evidence" value="ECO:0007669"/>
    <property type="project" value="UniProtKB-EC"/>
</dbReference>
<feature type="site" description="Interacts with tRNA" evidence="9">
    <location>
        <position position="106"/>
    </location>
</feature>
<evidence type="ECO:0000256" key="8">
    <source>
        <dbReference type="ARBA" id="ARBA00023002"/>
    </source>
</evidence>
<dbReference type="PANTHER" id="PTHR42907:SF1">
    <property type="entry name" value="FMN-LINKED OXIDOREDUCTASES SUPERFAMILY PROTEIN"/>
    <property type="match status" value="1"/>
</dbReference>
<dbReference type="EMBL" id="PXXO01000010">
    <property type="protein sequence ID" value="PSJ04706.1"/>
    <property type="molecule type" value="Genomic_DNA"/>
</dbReference>
<evidence type="ECO:0000256" key="12">
    <source>
        <dbReference type="PIRSR" id="PIRSR006621-2"/>
    </source>
</evidence>
<organism evidence="14 15">
    <name type="scientific">Cyanobium usitatum str. Tous</name>
    <dbReference type="NCBI Taxonomy" id="2116684"/>
    <lineage>
        <taxon>Bacteria</taxon>
        <taxon>Bacillati</taxon>
        <taxon>Cyanobacteriota</taxon>
        <taxon>Cyanophyceae</taxon>
        <taxon>Synechococcales</taxon>
        <taxon>Prochlorococcaceae</taxon>
        <taxon>Cyanobium</taxon>
    </lineage>
</organism>
<dbReference type="InterPro" id="IPR018517">
    <property type="entry name" value="tRNA_hU_synthase_CS"/>
</dbReference>
<feature type="binding site" evidence="9 12">
    <location>
        <begin position="242"/>
        <end position="243"/>
    </location>
    <ligand>
        <name>FMN</name>
        <dbReference type="ChEBI" id="CHEBI:58210"/>
    </ligand>
</feature>
<dbReference type="GO" id="GO:0050660">
    <property type="term" value="F:flavin adenine dinucleotide binding"/>
    <property type="evidence" value="ECO:0007669"/>
    <property type="project" value="InterPro"/>
</dbReference>
<keyword evidence="6 9" id="KW-0521">NADP</keyword>
<reference evidence="14 15" key="1">
    <citation type="journal article" date="2018" name="Environ. Microbiol.">
        <title>Ecological and genomic features of two widespread freshwater picocyanobacteria.</title>
        <authorList>
            <person name="Cabello-Yeves P.J."/>
            <person name="Picazo A."/>
            <person name="Camacho A."/>
            <person name="Callieri C."/>
            <person name="Rosselli R."/>
            <person name="Roda-Garcia J.J."/>
            <person name="Coutinho F.H."/>
            <person name="Rodriguez-Valera F."/>
        </authorList>
    </citation>
    <scope>NUCLEOTIDE SEQUENCE [LARGE SCALE GENOMIC DNA]</scope>
    <source>
        <strain evidence="14 15">Tous</strain>
    </source>
</reference>
<dbReference type="OrthoDB" id="9764501at2"/>